<reference evidence="1" key="2">
    <citation type="submission" date="2025-03" db="EMBL/GenBank/DDBJ databases">
        <authorList>
            <consortium name="ELIXIR-Norway"/>
            <consortium name="Elixir Norway"/>
        </authorList>
    </citation>
    <scope>NUCLEOTIDE SEQUENCE</scope>
</reference>
<protein>
    <submittedName>
        <fullName evidence="1">Uncharacterized protein</fullName>
    </submittedName>
</protein>
<gene>
    <name evidence="1" type="ORF">MRATA1EN22A_LOCUS13740</name>
</gene>
<sequence>MLGFHRGVRGCSSDREDGLHTADEEKSSVESVLTWYTVQLSPPGQWCQRQPGYHPAGEPGGGGLHSRC</sequence>
<name>A0AC59Z3W6_RANTA</name>
<reference evidence="1" key="1">
    <citation type="submission" date="2023-05" db="EMBL/GenBank/DDBJ databases">
        <authorList>
            <consortium name="ELIXIR-Norway"/>
        </authorList>
    </citation>
    <scope>NUCLEOTIDE SEQUENCE</scope>
</reference>
<organism evidence="1 2">
    <name type="scientific">Rangifer tarandus platyrhynchus</name>
    <name type="common">Svalbard reindeer</name>
    <dbReference type="NCBI Taxonomy" id="3082113"/>
    <lineage>
        <taxon>Eukaryota</taxon>
        <taxon>Metazoa</taxon>
        <taxon>Chordata</taxon>
        <taxon>Craniata</taxon>
        <taxon>Vertebrata</taxon>
        <taxon>Euteleostomi</taxon>
        <taxon>Mammalia</taxon>
        <taxon>Eutheria</taxon>
        <taxon>Laurasiatheria</taxon>
        <taxon>Artiodactyla</taxon>
        <taxon>Ruminantia</taxon>
        <taxon>Pecora</taxon>
        <taxon>Cervidae</taxon>
        <taxon>Odocoileinae</taxon>
        <taxon>Rangifer</taxon>
    </lineage>
</organism>
<proteinExistence type="predicted"/>
<evidence type="ECO:0000313" key="2">
    <source>
        <dbReference type="Proteomes" id="UP001162501"/>
    </source>
</evidence>
<dbReference type="EMBL" id="OX596107">
    <property type="protein sequence ID" value="CAN0212199.1"/>
    <property type="molecule type" value="Genomic_DNA"/>
</dbReference>
<dbReference type="Proteomes" id="UP001162501">
    <property type="component" value="Chromosome 23"/>
</dbReference>
<evidence type="ECO:0000313" key="1">
    <source>
        <dbReference type="EMBL" id="CAN0212199.1"/>
    </source>
</evidence>
<accession>A0AC59Z3W6</accession>